<evidence type="ECO:0000256" key="1">
    <source>
        <dbReference type="ARBA" id="ARBA00002286"/>
    </source>
</evidence>
<dbReference type="NCBIfam" id="NF033516">
    <property type="entry name" value="transpos_IS3"/>
    <property type="match status" value="1"/>
</dbReference>
<dbReference type="SUPFAM" id="SSF53098">
    <property type="entry name" value="Ribonuclease H-like"/>
    <property type="match status" value="1"/>
</dbReference>
<evidence type="ECO:0000259" key="3">
    <source>
        <dbReference type="PROSITE" id="PS50994"/>
    </source>
</evidence>
<evidence type="ECO:0000256" key="2">
    <source>
        <dbReference type="SAM" id="Coils"/>
    </source>
</evidence>
<dbReference type="InterPro" id="IPR012337">
    <property type="entry name" value="RNaseH-like_sf"/>
</dbReference>
<dbReference type="RefSeq" id="WP_115641608.1">
    <property type="nucleotide sequence ID" value="NZ_UFWZ01000001.1"/>
</dbReference>
<dbReference type="InterPro" id="IPR009057">
    <property type="entry name" value="Homeodomain-like_sf"/>
</dbReference>
<dbReference type="InterPro" id="IPR025948">
    <property type="entry name" value="HTH-like_dom"/>
</dbReference>
<dbReference type="GO" id="GO:0015074">
    <property type="term" value="P:DNA integration"/>
    <property type="evidence" value="ECO:0007669"/>
    <property type="project" value="InterPro"/>
</dbReference>
<name>A0A381J8U1_9CLOT</name>
<organism evidence="4 5">
    <name type="scientific">Clostridium putrefaciens</name>
    <dbReference type="NCBI Taxonomy" id="99675"/>
    <lineage>
        <taxon>Bacteria</taxon>
        <taxon>Bacillati</taxon>
        <taxon>Bacillota</taxon>
        <taxon>Clostridia</taxon>
        <taxon>Eubacteriales</taxon>
        <taxon>Clostridiaceae</taxon>
        <taxon>Clostridium</taxon>
    </lineage>
</organism>
<dbReference type="EMBL" id="UFWZ01000001">
    <property type="protein sequence ID" value="SUY47680.1"/>
    <property type="molecule type" value="Genomic_DNA"/>
</dbReference>
<protein>
    <submittedName>
        <fullName evidence="4">Transposase</fullName>
    </submittedName>
</protein>
<dbReference type="OrthoDB" id="9781005at2"/>
<dbReference type="Proteomes" id="UP000254664">
    <property type="component" value="Unassembled WGS sequence"/>
</dbReference>
<dbReference type="PROSITE" id="PS50994">
    <property type="entry name" value="INTEGRASE"/>
    <property type="match status" value="1"/>
</dbReference>
<evidence type="ECO:0000313" key="4">
    <source>
        <dbReference type="EMBL" id="SUY47680.1"/>
    </source>
</evidence>
<dbReference type="Pfam" id="PF00665">
    <property type="entry name" value="rve"/>
    <property type="match status" value="1"/>
</dbReference>
<dbReference type="Pfam" id="PF01527">
    <property type="entry name" value="HTH_Tnp_1"/>
    <property type="match status" value="1"/>
</dbReference>
<dbReference type="GO" id="GO:0003677">
    <property type="term" value="F:DNA binding"/>
    <property type="evidence" value="ECO:0007669"/>
    <property type="project" value="InterPro"/>
</dbReference>
<dbReference type="InterPro" id="IPR050900">
    <property type="entry name" value="Transposase_IS3/IS150/IS904"/>
</dbReference>
<evidence type="ECO:0000313" key="5">
    <source>
        <dbReference type="Proteomes" id="UP000254664"/>
    </source>
</evidence>
<dbReference type="AlphaFoldDB" id="A0A381J8U1"/>
<dbReference type="GO" id="GO:0004803">
    <property type="term" value="F:transposase activity"/>
    <property type="evidence" value="ECO:0007669"/>
    <property type="project" value="InterPro"/>
</dbReference>
<sequence>MARRKFTLDDKIKIIEELNNGFTHAQVCKKYELSSSTLSTFKRQLDIINATESKDYQPSVKERALEEENRKLKELVGKKELELDMLQNLLKKKELPTVEDKLVLAKEYTQKGLKISRACMLLQISRSAFYPKKKVIKSDDDSNSKVGRPFPGFSYGINNCIVDDSVIETLLHEACGKAPFYGYKKITKILRRDHGLHINAKKVYRLAKKLGLLLPYVKHTKQGHLAVARNITAINQLWQIDIKYVKTLNRKFIMLTDIIDVCSRKIVGREITKTATTDDAITAIKRALKENGVTSNLILRSDNDPQFTSIKFEHLCKVNNIYHERIPVNSPNYNAHIESFHSLLSKECITWNEIKNFTDGYRLIDEYIKFYNEERIHGSLNYISPNQFIRESMN</sequence>
<dbReference type="Pfam" id="PF13276">
    <property type="entry name" value="HTH_21"/>
    <property type="match status" value="1"/>
</dbReference>
<dbReference type="PANTHER" id="PTHR46889:SF4">
    <property type="entry name" value="TRANSPOSASE INSO FOR INSERTION SEQUENCE ELEMENT IS911B-RELATED"/>
    <property type="match status" value="1"/>
</dbReference>
<keyword evidence="2" id="KW-0175">Coiled coil</keyword>
<feature type="domain" description="Integrase catalytic" evidence="3">
    <location>
        <begin position="229"/>
        <end position="393"/>
    </location>
</feature>
<dbReference type="Gene3D" id="3.30.420.10">
    <property type="entry name" value="Ribonuclease H-like superfamily/Ribonuclease H"/>
    <property type="match status" value="1"/>
</dbReference>
<dbReference type="InterPro" id="IPR036397">
    <property type="entry name" value="RNaseH_sf"/>
</dbReference>
<dbReference type="InterPro" id="IPR002514">
    <property type="entry name" value="Transposase_8"/>
</dbReference>
<dbReference type="GO" id="GO:0006313">
    <property type="term" value="P:DNA transposition"/>
    <property type="evidence" value="ECO:0007669"/>
    <property type="project" value="InterPro"/>
</dbReference>
<dbReference type="InterPro" id="IPR048020">
    <property type="entry name" value="Transpos_IS3"/>
</dbReference>
<reference evidence="4 5" key="1">
    <citation type="submission" date="2018-06" db="EMBL/GenBank/DDBJ databases">
        <authorList>
            <consortium name="Pathogen Informatics"/>
            <person name="Doyle S."/>
        </authorList>
    </citation>
    <scope>NUCLEOTIDE SEQUENCE [LARGE SCALE GENOMIC DNA]</scope>
    <source>
        <strain evidence="4 5">NCTC9836</strain>
    </source>
</reference>
<accession>A0A381J8U1</accession>
<feature type="coiled-coil region" evidence="2">
    <location>
        <begin position="62"/>
        <end position="89"/>
    </location>
</feature>
<gene>
    <name evidence="4" type="ORF">NCTC9836_02021</name>
</gene>
<comment type="function">
    <text evidence="1">Involved in the transposition of the insertion sequence.</text>
</comment>
<dbReference type="PANTHER" id="PTHR46889">
    <property type="entry name" value="TRANSPOSASE INSF FOR INSERTION SEQUENCE IS3B-RELATED"/>
    <property type="match status" value="1"/>
</dbReference>
<keyword evidence="5" id="KW-1185">Reference proteome</keyword>
<dbReference type="Gene3D" id="1.10.10.60">
    <property type="entry name" value="Homeodomain-like"/>
    <property type="match status" value="1"/>
</dbReference>
<proteinExistence type="predicted"/>
<dbReference type="InterPro" id="IPR001584">
    <property type="entry name" value="Integrase_cat-core"/>
</dbReference>
<dbReference type="SUPFAM" id="SSF46689">
    <property type="entry name" value="Homeodomain-like"/>
    <property type="match status" value="1"/>
</dbReference>
<dbReference type="Pfam" id="PF13333">
    <property type="entry name" value="rve_2"/>
    <property type="match status" value="1"/>
</dbReference>